<feature type="transmembrane region" description="Helical" evidence="1">
    <location>
        <begin position="100"/>
        <end position="126"/>
    </location>
</feature>
<feature type="transmembrane region" description="Helical" evidence="1">
    <location>
        <begin position="196"/>
        <end position="215"/>
    </location>
</feature>
<organism evidence="3 4">
    <name type="scientific">Collinsella stercoris DSM 13279</name>
    <dbReference type="NCBI Taxonomy" id="445975"/>
    <lineage>
        <taxon>Bacteria</taxon>
        <taxon>Bacillati</taxon>
        <taxon>Actinomycetota</taxon>
        <taxon>Coriobacteriia</taxon>
        <taxon>Coriobacteriales</taxon>
        <taxon>Coriobacteriaceae</taxon>
        <taxon>Collinsella</taxon>
    </lineage>
</organism>
<dbReference type="AlphaFoldDB" id="B6GEB8"/>
<accession>B6GEB8</accession>
<dbReference type="EMBL" id="ABXJ01000147">
    <property type="protein sequence ID" value="EEA89392.1"/>
    <property type="molecule type" value="Genomic_DNA"/>
</dbReference>
<feature type="transmembrane region" description="Helical" evidence="1">
    <location>
        <begin position="221"/>
        <end position="237"/>
    </location>
</feature>
<feature type="transmembrane region" description="Helical" evidence="1">
    <location>
        <begin position="7"/>
        <end position="35"/>
    </location>
</feature>
<dbReference type="Proteomes" id="UP000003560">
    <property type="component" value="Unassembled WGS sequence"/>
</dbReference>
<evidence type="ECO:0000259" key="2">
    <source>
        <dbReference type="Pfam" id="PF02517"/>
    </source>
</evidence>
<sequence length="304" mass="33153">MHAAKWVLAMAGVAVLYLALQIAVAMMGGTVLAFVEVALHGDEGAYGEALAKSAIYGNGIQVVLVAFQLIAVAVFLPWWRRMRPRSFAQRREDLAPKGASRVKTVAALLLVGIAAQFFVSGLLGLVEMFAPEAIAEYSEMMADSSTGIFVLVTSVSTAILAPINEEIVCRGIMLEYAMRAVSPWWSARERARRHAVSARAFWVANILQALAFGVLHMNLIQGSYAFALGIVEGWVFWRTGKLRYSILLHFALNASSYLVAPLAPYINMLPAPVMFALFGAMLAAGIWLFDNTWAPQAPQFRDSP</sequence>
<dbReference type="InterPro" id="IPR003675">
    <property type="entry name" value="Rce1/LyrA-like_dom"/>
</dbReference>
<feature type="transmembrane region" description="Helical" evidence="1">
    <location>
        <begin position="244"/>
        <end position="263"/>
    </location>
</feature>
<dbReference type="GO" id="GO:0004175">
    <property type="term" value="F:endopeptidase activity"/>
    <property type="evidence" value="ECO:0007669"/>
    <property type="project" value="UniProtKB-ARBA"/>
</dbReference>
<name>B6GEB8_9ACTN</name>
<gene>
    <name evidence="3" type="ORF">COLSTE_02456</name>
</gene>
<dbReference type="PANTHER" id="PTHR36435:SF1">
    <property type="entry name" value="CAAX AMINO TERMINAL PROTEASE FAMILY PROTEIN"/>
    <property type="match status" value="1"/>
</dbReference>
<feature type="transmembrane region" description="Helical" evidence="1">
    <location>
        <begin position="55"/>
        <end position="79"/>
    </location>
</feature>
<reference evidence="3 4" key="2">
    <citation type="submission" date="2008-10" db="EMBL/GenBank/DDBJ databases">
        <authorList>
            <person name="Fulton L."/>
            <person name="Clifton S."/>
            <person name="Fulton B."/>
            <person name="Xu J."/>
            <person name="Minx P."/>
            <person name="Pepin K.H."/>
            <person name="Johnson M."/>
            <person name="Thiruvilangam P."/>
            <person name="Bhonagiri V."/>
            <person name="Nash W.E."/>
            <person name="Mardis E.R."/>
            <person name="Wilson R.K."/>
        </authorList>
    </citation>
    <scope>NUCLEOTIDE SEQUENCE [LARGE SCALE GENOMIC DNA]</scope>
    <source>
        <strain evidence="3 4">DSM 13279</strain>
    </source>
</reference>
<dbReference type="Pfam" id="PF02517">
    <property type="entry name" value="Rce1-like"/>
    <property type="match status" value="1"/>
</dbReference>
<keyword evidence="1" id="KW-1133">Transmembrane helix</keyword>
<dbReference type="STRING" id="445975.COLSTE_02456"/>
<keyword evidence="1" id="KW-0472">Membrane</keyword>
<keyword evidence="1" id="KW-0812">Transmembrane</keyword>
<dbReference type="InterPro" id="IPR052710">
    <property type="entry name" value="CAAX_protease"/>
</dbReference>
<dbReference type="GO" id="GO:0080120">
    <property type="term" value="P:CAAX-box protein maturation"/>
    <property type="evidence" value="ECO:0007669"/>
    <property type="project" value="UniProtKB-ARBA"/>
</dbReference>
<keyword evidence="3" id="KW-0645">Protease</keyword>
<proteinExistence type="predicted"/>
<evidence type="ECO:0000313" key="4">
    <source>
        <dbReference type="Proteomes" id="UP000003560"/>
    </source>
</evidence>
<feature type="transmembrane region" description="Helical" evidence="1">
    <location>
        <begin position="146"/>
        <end position="163"/>
    </location>
</feature>
<feature type="domain" description="CAAX prenyl protease 2/Lysostaphin resistance protein A-like" evidence="2">
    <location>
        <begin position="150"/>
        <end position="254"/>
    </location>
</feature>
<dbReference type="GO" id="GO:0006508">
    <property type="term" value="P:proteolysis"/>
    <property type="evidence" value="ECO:0007669"/>
    <property type="project" value="UniProtKB-KW"/>
</dbReference>
<dbReference type="HOGENOM" id="CLU_914349_0_0_11"/>
<evidence type="ECO:0000313" key="3">
    <source>
        <dbReference type="EMBL" id="EEA89392.1"/>
    </source>
</evidence>
<keyword evidence="4" id="KW-1185">Reference proteome</keyword>
<dbReference type="PANTHER" id="PTHR36435">
    <property type="entry name" value="SLR1288 PROTEIN"/>
    <property type="match status" value="1"/>
</dbReference>
<evidence type="ECO:0000256" key="1">
    <source>
        <dbReference type="SAM" id="Phobius"/>
    </source>
</evidence>
<keyword evidence="3" id="KW-0378">Hydrolase</keyword>
<comment type="caution">
    <text evidence="3">The sequence shown here is derived from an EMBL/GenBank/DDBJ whole genome shotgun (WGS) entry which is preliminary data.</text>
</comment>
<feature type="transmembrane region" description="Helical" evidence="1">
    <location>
        <begin position="269"/>
        <end position="289"/>
    </location>
</feature>
<protein>
    <submittedName>
        <fullName evidence="3">CAAX amino terminal protease family protein</fullName>
    </submittedName>
</protein>
<dbReference type="eggNOG" id="COG1266">
    <property type="taxonomic scope" value="Bacteria"/>
</dbReference>
<reference evidence="3 4" key="1">
    <citation type="submission" date="2008-10" db="EMBL/GenBank/DDBJ databases">
        <title>Draft genome sequence of Collinsella stercoris (DSM 13279).</title>
        <authorList>
            <person name="Sudarsanam P."/>
            <person name="Ley R."/>
            <person name="Guruge J."/>
            <person name="Turnbaugh P.J."/>
            <person name="Mahowald M."/>
            <person name="Liep D."/>
            <person name="Gordon J."/>
        </authorList>
    </citation>
    <scope>NUCLEOTIDE SEQUENCE [LARGE SCALE GENOMIC DNA]</scope>
    <source>
        <strain evidence="3 4">DSM 13279</strain>
    </source>
</reference>
<dbReference type="OrthoDB" id="9782250at2"/>